<dbReference type="PANTHER" id="PTHR46012">
    <property type="entry name" value="IP22168P"/>
    <property type="match status" value="1"/>
</dbReference>
<protein>
    <submittedName>
        <fullName evidence="6">Uncharacterized protein</fullName>
    </submittedName>
</protein>
<sequence length="115" mass="13341">MGGSGYNKYNIPLSSRFNYRPDHCMYTSVCKPAEKEGVAVIHGSRGFFHSEKQPIFQAVYRSFEEFQLGGDIYREFYQSLEGYIEVAAQNNHCGDVKDIFLKNIRKYMDLDFDNT</sequence>
<evidence type="ECO:0000256" key="1">
    <source>
        <dbReference type="ARBA" id="ARBA00004606"/>
    </source>
</evidence>
<gene>
    <name evidence="6" type="ORF">NQ317_001815</name>
</gene>
<organism evidence="6 7">
    <name type="scientific">Molorchus minor</name>
    <dbReference type="NCBI Taxonomy" id="1323400"/>
    <lineage>
        <taxon>Eukaryota</taxon>
        <taxon>Metazoa</taxon>
        <taxon>Ecdysozoa</taxon>
        <taxon>Arthropoda</taxon>
        <taxon>Hexapoda</taxon>
        <taxon>Insecta</taxon>
        <taxon>Pterygota</taxon>
        <taxon>Neoptera</taxon>
        <taxon>Endopterygota</taxon>
        <taxon>Coleoptera</taxon>
        <taxon>Polyphaga</taxon>
        <taxon>Cucujiformia</taxon>
        <taxon>Chrysomeloidea</taxon>
        <taxon>Cerambycidae</taxon>
        <taxon>Lamiinae</taxon>
        <taxon>Monochamini</taxon>
        <taxon>Molorchus</taxon>
    </lineage>
</organism>
<dbReference type="Proteomes" id="UP001162164">
    <property type="component" value="Unassembled WGS sequence"/>
</dbReference>
<accession>A0ABQ9J8K7</accession>
<evidence type="ECO:0000256" key="3">
    <source>
        <dbReference type="ARBA" id="ARBA00022676"/>
    </source>
</evidence>
<evidence type="ECO:0000313" key="6">
    <source>
        <dbReference type="EMBL" id="KAJ8974027.1"/>
    </source>
</evidence>
<keyword evidence="5" id="KW-0735">Signal-anchor</keyword>
<comment type="subcellular location">
    <subcellularLocation>
        <location evidence="1">Membrane</location>
        <topology evidence="1">Single-pass type II membrane protein</topology>
    </subcellularLocation>
</comment>
<dbReference type="PANTHER" id="PTHR46012:SF2">
    <property type="entry name" value="IP22168P"/>
    <property type="match status" value="1"/>
</dbReference>
<keyword evidence="3" id="KW-0328">Glycosyltransferase</keyword>
<comment type="similarity">
    <text evidence="2">Belongs to the glycosyltransferase 8 family.</text>
</comment>
<evidence type="ECO:0000256" key="5">
    <source>
        <dbReference type="ARBA" id="ARBA00022968"/>
    </source>
</evidence>
<keyword evidence="7" id="KW-1185">Reference proteome</keyword>
<comment type="caution">
    <text evidence="6">The sequence shown here is derived from an EMBL/GenBank/DDBJ whole genome shotgun (WGS) entry which is preliminary data.</text>
</comment>
<keyword evidence="5" id="KW-0812">Transmembrane</keyword>
<evidence type="ECO:0000256" key="4">
    <source>
        <dbReference type="ARBA" id="ARBA00022679"/>
    </source>
</evidence>
<proteinExistence type="inferred from homology"/>
<dbReference type="EMBL" id="JAPWTJ010001065">
    <property type="protein sequence ID" value="KAJ8974027.1"/>
    <property type="molecule type" value="Genomic_DNA"/>
</dbReference>
<evidence type="ECO:0000313" key="7">
    <source>
        <dbReference type="Proteomes" id="UP001162164"/>
    </source>
</evidence>
<evidence type="ECO:0000256" key="2">
    <source>
        <dbReference type="ARBA" id="ARBA00006351"/>
    </source>
</evidence>
<name>A0ABQ9J8K7_9CUCU</name>
<reference evidence="6" key="1">
    <citation type="journal article" date="2023" name="Insect Mol. Biol.">
        <title>Genome sequencing provides insights into the evolution of gene families encoding plant cell wall-degrading enzymes in longhorned beetles.</title>
        <authorList>
            <person name="Shin N.R."/>
            <person name="Okamura Y."/>
            <person name="Kirsch R."/>
            <person name="Pauchet Y."/>
        </authorList>
    </citation>
    <scope>NUCLEOTIDE SEQUENCE</scope>
    <source>
        <strain evidence="6">MMC_N1</strain>
    </source>
</reference>
<dbReference type="InterPro" id="IPR051993">
    <property type="entry name" value="Glycosyltransferase_8"/>
</dbReference>
<keyword evidence="4" id="KW-0808">Transferase</keyword>